<protein>
    <recommendedName>
        <fullName evidence="3">HEAT repeat protein</fullName>
    </recommendedName>
</protein>
<comment type="caution">
    <text evidence="1">The sequence shown here is derived from an EMBL/GenBank/DDBJ whole genome shotgun (WGS) entry which is preliminary data.</text>
</comment>
<organism evidence="1 2">
    <name type="scientific">Chitinophaga defluvii</name>
    <dbReference type="NCBI Taxonomy" id="3163343"/>
    <lineage>
        <taxon>Bacteria</taxon>
        <taxon>Pseudomonadati</taxon>
        <taxon>Bacteroidota</taxon>
        <taxon>Chitinophagia</taxon>
        <taxon>Chitinophagales</taxon>
        <taxon>Chitinophagaceae</taxon>
        <taxon>Chitinophaga</taxon>
    </lineage>
</organism>
<dbReference type="InterPro" id="IPR016024">
    <property type="entry name" value="ARM-type_fold"/>
</dbReference>
<evidence type="ECO:0000313" key="1">
    <source>
        <dbReference type="EMBL" id="MET6997371.1"/>
    </source>
</evidence>
<gene>
    <name evidence="1" type="ORF">ABR189_08320</name>
</gene>
<dbReference type="InterPro" id="IPR011989">
    <property type="entry name" value="ARM-like"/>
</dbReference>
<dbReference type="SUPFAM" id="SSF48371">
    <property type="entry name" value="ARM repeat"/>
    <property type="match status" value="1"/>
</dbReference>
<sequence length="171" mass="19687">MELLDEILWEHSREQAVKITVWIGNNPRRFKQLLSLFLEGEYRVVQRSAWIISMVAQKHPGLIAPHLHLMVKRLKDEGIPVAVKRNVIRILQFIPIPEDLHGEVMNICFEFLSDPQETIAVRCFSMTVLDNLAKAYPEIKQEIMLIVSDQLQHAPSAGFRSRARRVLGLGK</sequence>
<evidence type="ECO:0000313" key="2">
    <source>
        <dbReference type="Proteomes" id="UP001549749"/>
    </source>
</evidence>
<dbReference type="Gene3D" id="1.25.10.10">
    <property type="entry name" value="Leucine-rich Repeat Variant"/>
    <property type="match status" value="1"/>
</dbReference>
<reference evidence="1 2" key="1">
    <citation type="submission" date="2024-06" db="EMBL/GenBank/DDBJ databases">
        <title>Chitinophaga defluvii sp. nov., isolated from municipal sewage.</title>
        <authorList>
            <person name="Zhang L."/>
        </authorList>
    </citation>
    <scope>NUCLEOTIDE SEQUENCE [LARGE SCALE GENOMIC DNA]</scope>
    <source>
        <strain evidence="1 2">H8</strain>
    </source>
</reference>
<accession>A0ABV2T2W9</accession>
<evidence type="ECO:0008006" key="3">
    <source>
        <dbReference type="Google" id="ProtNLM"/>
    </source>
</evidence>
<name>A0ABV2T2W9_9BACT</name>
<keyword evidence="2" id="KW-1185">Reference proteome</keyword>
<dbReference type="Proteomes" id="UP001549749">
    <property type="component" value="Unassembled WGS sequence"/>
</dbReference>
<proteinExistence type="predicted"/>
<dbReference type="EMBL" id="JBEXAC010000001">
    <property type="protein sequence ID" value="MET6997371.1"/>
    <property type="molecule type" value="Genomic_DNA"/>
</dbReference>
<dbReference type="RefSeq" id="WP_354660009.1">
    <property type="nucleotide sequence ID" value="NZ_JBEXAC010000001.1"/>
</dbReference>